<name>A0A9W7ZZR2_9FUNG</name>
<reference evidence="3" key="1">
    <citation type="submission" date="2022-07" db="EMBL/GenBank/DDBJ databases">
        <title>Phylogenomic reconstructions and comparative analyses of Kickxellomycotina fungi.</title>
        <authorList>
            <person name="Reynolds N.K."/>
            <person name="Stajich J.E."/>
            <person name="Barry K."/>
            <person name="Grigoriev I.V."/>
            <person name="Crous P."/>
            <person name="Smith M.E."/>
        </authorList>
    </citation>
    <scope>NUCLEOTIDE SEQUENCE</scope>
    <source>
        <strain evidence="3">NBRC 100468</strain>
    </source>
</reference>
<evidence type="ECO:0000313" key="4">
    <source>
        <dbReference type="Proteomes" id="UP001150538"/>
    </source>
</evidence>
<feature type="region of interest" description="Disordered" evidence="1">
    <location>
        <begin position="463"/>
        <end position="502"/>
    </location>
</feature>
<feature type="region of interest" description="Disordered" evidence="1">
    <location>
        <begin position="75"/>
        <end position="105"/>
    </location>
</feature>
<dbReference type="OrthoDB" id="21678at2759"/>
<gene>
    <name evidence="3" type="primary">sgf73</name>
    <name evidence="3" type="ORF">H4219_003698</name>
</gene>
<dbReference type="GO" id="GO:1904802">
    <property type="term" value="P:RITS complex assembly"/>
    <property type="evidence" value="ECO:0007669"/>
    <property type="project" value="TreeGrafter"/>
</dbReference>
<organism evidence="3 4">
    <name type="scientific">Mycoemilia scoparia</name>
    <dbReference type="NCBI Taxonomy" id="417184"/>
    <lineage>
        <taxon>Eukaryota</taxon>
        <taxon>Fungi</taxon>
        <taxon>Fungi incertae sedis</taxon>
        <taxon>Zoopagomycota</taxon>
        <taxon>Kickxellomycotina</taxon>
        <taxon>Kickxellomycetes</taxon>
        <taxon>Kickxellales</taxon>
        <taxon>Kickxellaceae</taxon>
        <taxon>Mycoemilia</taxon>
    </lineage>
</organism>
<sequence length="502" mass="54279">MGNDSKLFQKYIAANRGSAKDNFNDNGSTGSSTPSTIGSAMYNGVLDEAFTPEQRQKLMARLDMICRLEEEIESIRRGSSSPLSRNKSSGGSDKDRVIKGSSSGLSTPRACTVFKVPGDWKLIPESMSELPTPVNLTWEQIKKSVAEEDKYQSKKNWSSTKGKGNRKPPVARRLDLDSLKAFGVMPLEQYPYIAFCDSCNKPVNALNLKDHQDVQCMVSEVKSDKKASGGRSGGTTSASRKRQASEAIDSDDTTSRASVKEVGRSQSEKKARIRKERKEKKEKERREKKEAKSSGGSGAGSNAKDKQKMPVDLDSQCGVLISPSNQPCGRSLTCKTHSMAAKRAVRGRSQLFDALLQAHLAKSRSMAAQKNMANKSARAAAVRNATALALGGNGVLPDSLLDQSDSDEDDSDLETEKLIKASKQSRPTPMATRPYFIPRCRHRYLRVRDLFADALKPSPVSLFGPGGGNGSVPHSATIPGSQSISSAPQSAISQSLSNVPTS</sequence>
<dbReference type="EMBL" id="JANBPU010000098">
    <property type="protein sequence ID" value="KAJ1916579.1"/>
    <property type="molecule type" value="Genomic_DNA"/>
</dbReference>
<dbReference type="InterPro" id="IPR013243">
    <property type="entry name" value="SCA7_dom"/>
</dbReference>
<dbReference type="GO" id="GO:0000124">
    <property type="term" value="C:SAGA complex"/>
    <property type="evidence" value="ECO:0007669"/>
    <property type="project" value="InterPro"/>
</dbReference>
<dbReference type="Proteomes" id="UP001150538">
    <property type="component" value="Unassembled WGS sequence"/>
</dbReference>
<dbReference type="InterPro" id="IPR037804">
    <property type="entry name" value="SGF73"/>
</dbReference>
<feature type="region of interest" description="Disordered" evidence="1">
    <location>
        <begin position="149"/>
        <end position="171"/>
    </location>
</feature>
<feature type="region of interest" description="Disordered" evidence="1">
    <location>
        <begin position="220"/>
        <end position="309"/>
    </location>
</feature>
<feature type="compositionally biased region" description="Polar residues" evidence="1">
    <location>
        <begin position="82"/>
        <end position="91"/>
    </location>
</feature>
<evidence type="ECO:0000256" key="1">
    <source>
        <dbReference type="SAM" id="MobiDB-lite"/>
    </source>
</evidence>
<protein>
    <submittedName>
        <fullName evidence="3">SAGA complex subunit Sgf73</fullName>
    </submittedName>
</protein>
<dbReference type="Pfam" id="PF08313">
    <property type="entry name" value="SCA7"/>
    <property type="match status" value="1"/>
</dbReference>
<keyword evidence="4" id="KW-1185">Reference proteome</keyword>
<dbReference type="PANTHER" id="PTHR47805">
    <property type="entry name" value="SAGA-ASSOCIATED FACTOR 73"/>
    <property type="match status" value="1"/>
</dbReference>
<feature type="compositionally biased region" description="Basic and acidic residues" evidence="1">
    <location>
        <begin position="258"/>
        <end position="270"/>
    </location>
</feature>
<accession>A0A9W7ZZR2</accession>
<dbReference type="AlphaFoldDB" id="A0A9W7ZZR2"/>
<dbReference type="PROSITE" id="PS51505">
    <property type="entry name" value="SCA7"/>
    <property type="match status" value="1"/>
</dbReference>
<dbReference type="GO" id="GO:0006357">
    <property type="term" value="P:regulation of transcription by RNA polymerase II"/>
    <property type="evidence" value="ECO:0007669"/>
    <property type="project" value="TreeGrafter"/>
</dbReference>
<dbReference type="GO" id="GO:0031048">
    <property type="term" value="P:regulatory ncRNA-mediated heterochromatin formation"/>
    <property type="evidence" value="ECO:0007669"/>
    <property type="project" value="TreeGrafter"/>
</dbReference>
<feature type="compositionally biased region" description="Low complexity" evidence="1">
    <location>
        <begin position="478"/>
        <end position="502"/>
    </location>
</feature>
<evidence type="ECO:0000259" key="2">
    <source>
        <dbReference type="PROSITE" id="PS51505"/>
    </source>
</evidence>
<feature type="domain" description="SCA7" evidence="2">
    <location>
        <begin position="304"/>
        <end position="371"/>
    </location>
</feature>
<evidence type="ECO:0000313" key="3">
    <source>
        <dbReference type="EMBL" id="KAJ1916579.1"/>
    </source>
</evidence>
<proteinExistence type="predicted"/>
<comment type="caution">
    <text evidence="3">The sequence shown here is derived from an EMBL/GenBank/DDBJ whole genome shotgun (WGS) entry which is preliminary data.</text>
</comment>
<feature type="compositionally biased region" description="Basic and acidic residues" evidence="1">
    <location>
        <begin position="279"/>
        <end position="292"/>
    </location>
</feature>
<dbReference type="PANTHER" id="PTHR47805:SF1">
    <property type="entry name" value="SAGA-ASSOCIATED FACTOR 73"/>
    <property type="match status" value="1"/>
</dbReference>
<dbReference type="Gene3D" id="6.10.140.1270">
    <property type="match status" value="1"/>
</dbReference>